<sequence>MPQLHTNNTQYGVSDWNPSQNAMLLRPDAREFGQTGNQIREFFHAFDMARDENATIFLTEEGFPMKVLREIFLGLEGGTPYWKERAESLFGVKVIDQLNDDNLIESFESWEYIQKTVKLFRYRSTRHTLEQRKNHRRYLLQNLYQLTAHEMMLNPHSQSTTALCSSLYDFFGVGEKSGDDQSTSYHSYNITDKYTVIHSRYLLRLGALAEHKLGVDSQALTNMPPDFTSAILSPLGMLNNSIIMISDGQNIEAAERLSLDTVVGPVFQLVPSNISSMVSDMVRKRGVPVFKIVYLFGIEDPHCLTNFL</sequence>
<dbReference type="InParanoid" id="B8CGA7"/>
<dbReference type="GeneID" id="7448881"/>
<dbReference type="RefSeq" id="XP_002295155.1">
    <property type="nucleotide sequence ID" value="XM_002295119.1"/>
</dbReference>
<protein>
    <submittedName>
        <fullName evidence="1">Uncharacterized protein</fullName>
    </submittedName>
</protein>
<dbReference type="OMA" id="HWINIFT"/>
<dbReference type="HOGENOM" id="CLU_904584_0_0_1"/>
<dbReference type="EMBL" id="CM000654">
    <property type="protein sequence ID" value="EED87459.1"/>
    <property type="molecule type" value="Genomic_DNA"/>
</dbReference>
<dbReference type="AlphaFoldDB" id="B8CGA7"/>
<proteinExistence type="predicted"/>
<dbReference type="PaxDb" id="35128-Thaps12044"/>
<keyword evidence="2" id="KW-1185">Reference proteome</keyword>
<dbReference type="Proteomes" id="UP000001449">
    <property type="component" value="Chromosome 23"/>
</dbReference>
<name>B8CGA7_THAPS</name>
<reference evidence="1 2" key="2">
    <citation type="journal article" date="2008" name="Nature">
        <title>The Phaeodactylum genome reveals the evolutionary history of diatom genomes.</title>
        <authorList>
            <person name="Bowler C."/>
            <person name="Allen A.E."/>
            <person name="Badger J.H."/>
            <person name="Grimwood J."/>
            <person name="Jabbari K."/>
            <person name="Kuo A."/>
            <person name="Maheswari U."/>
            <person name="Martens C."/>
            <person name="Maumus F."/>
            <person name="Otillar R.P."/>
            <person name="Rayko E."/>
            <person name="Salamov A."/>
            <person name="Vandepoele K."/>
            <person name="Beszteri B."/>
            <person name="Gruber A."/>
            <person name="Heijde M."/>
            <person name="Katinka M."/>
            <person name="Mock T."/>
            <person name="Valentin K."/>
            <person name="Verret F."/>
            <person name="Berges J.A."/>
            <person name="Brownlee C."/>
            <person name="Cadoret J.P."/>
            <person name="Chiovitti A."/>
            <person name="Choi C.J."/>
            <person name="Coesel S."/>
            <person name="De Martino A."/>
            <person name="Detter J.C."/>
            <person name="Durkin C."/>
            <person name="Falciatore A."/>
            <person name="Fournet J."/>
            <person name="Haruta M."/>
            <person name="Huysman M.J."/>
            <person name="Jenkins B.D."/>
            <person name="Jiroutova K."/>
            <person name="Jorgensen R.E."/>
            <person name="Joubert Y."/>
            <person name="Kaplan A."/>
            <person name="Kroger N."/>
            <person name="Kroth P.G."/>
            <person name="La Roche J."/>
            <person name="Lindquist E."/>
            <person name="Lommer M."/>
            <person name="Martin-Jezequel V."/>
            <person name="Lopez P.J."/>
            <person name="Lucas S."/>
            <person name="Mangogna M."/>
            <person name="McGinnis K."/>
            <person name="Medlin L.K."/>
            <person name="Montsant A."/>
            <person name="Oudot-Le Secq M.P."/>
            <person name="Napoli C."/>
            <person name="Obornik M."/>
            <person name="Parker M.S."/>
            <person name="Petit J.L."/>
            <person name="Porcel B.M."/>
            <person name="Poulsen N."/>
            <person name="Robison M."/>
            <person name="Rychlewski L."/>
            <person name="Rynearson T.A."/>
            <person name="Schmutz J."/>
            <person name="Shapiro H."/>
            <person name="Siaut M."/>
            <person name="Stanley M."/>
            <person name="Sussman M.R."/>
            <person name="Taylor A.R."/>
            <person name="Vardi A."/>
            <person name="von Dassow P."/>
            <person name="Vyverman W."/>
            <person name="Willis A."/>
            <person name="Wyrwicz L.S."/>
            <person name="Rokhsar D.S."/>
            <person name="Weissenbach J."/>
            <person name="Armbrust E.V."/>
            <person name="Green B.R."/>
            <person name="Van de Peer Y."/>
            <person name="Grigoriev I.V."/>
        </authorList>
    </citation>
    <scope>NUCLEOTIDE SEQUENCE [LARGE SCALE GENOMIC DNA]</scope>
    <source>
        <strain evidence="1 2">CCMP1335</strain>
    </source>
</reference>
<dbReference type="KEGG" id="tps:THAPSDRAFT_12044"/>
<gene>
    <name evidence="1" type="ORF">THAPSDRAFT_12044</name>
</gene>
<organism evidence="1 2">
    <name type="scientific">Thalassiosira pseudonana</name>
    <name type="common">Marine diatom</name>
    <name type="synonym">Cyclotella nana</name>
    <dbReference type="NCBI Taxonomy" id="35128"/>
    <lineage>
        <taxon>Eukaryota</taxon>
        <taxon>Sar</taxon>
        <taxon>Stramenopiles</taxon>
        <taxon>Ochrophyta</taxon>
        <taxon>Bacillariophyta</taxon>
        <taxon>Coscinodiscophyceae</taxon>
        <taxon>Thalassiosirophycidae</taxon>
        <taxon>Thalassiosirales</taxon>
        <taxon>Thalassiosiraceae</taxon>
        <taxon>Thalassiosira</taxon>
    </lineage>
</organism>
<accession>B8CGA7</accession>
<reference evidence="1 2" key="1">
    <citation type="journal article" date="2004" name="Science">
        <title>The genome of the diatom Thalassiosira pseudonana: ecology, evolution, and metabolism.</title>
        <authorList>
            <person name="Armbrust E.V."/>
            <person name="Berges J.A."/>
            <person name="Bowler C."/>
            <person name="Green B.R."/>
            <person name="Martinez D."/>
            <person name="Putnam N.H."/>
            <person name="Zhou S."/>
            <person name="Allen A.E."/>
            <person name="Apt K.E."/>
            <person name="Bechner M."/>
            <person name="Brzezinski M.A."/>
            <person name="Chaal B.K."/>
            <person name="Chiovitti A."/>
            <person name="Davis A.K."/>
            <person name="Demarest M.S."/>
            <person name="Detter J.C."/>
            <person name="Glavina T."/>
            <person name="Goodstein D."/>
            <person name="Hadi M.Z."/>
            <person name="Hellsten U."/>
            <person name="Hildebrand M."/>
            <person name="Jenkins B.D."/>
            <person name="Jurka J."/>
            <person name="Kapitonov V.V."/>
            <person name="Kroger N."/>
            <person name="Lau W.W."/>
            <person name="Lane T.W."/>
            <person name="Larimer F.W."/>
            <person name="Lippmeier J.C."/>
            <person name="Lucas S."/>
            <person name="Medina M."/>
            <person name="Montsant A."/>
            <person name="Obornik M."/>
            <person name="Parker M.S."/>
            <person name="Palenik B."/>
            <person name="Pazour G.J."/>
            <person name="Richardson P.M."/>
            <person name="Rynearson T.A."/>
            <person name="Saito M.A."/>
            <person name="Schwartz D.C."/>
            <person name="Thamatrakoln K."/>
            <person name="Valentin K."/>
            <person name="Vardi A."/>
            <person name="Wilkerson F.P."/>
            <person name="Rokhsar D.S."/>
        </authorList>
    </citation>
    <scope>NUCLEOTIDE SEQUENCE [LARGE SCALE GENOMIC DNA]</scope>
    <source>
        <strain evidence="1 2">CCMP1335</strain>
    </source>
</reference>
<evidence type="ECO:0000313" key="1">
    <source>
        <dbReference type="EMBL" id="EED87459.1"/>
    </source>
</evidence>
<evidence type="ECO:0000313" key="2">
    <source>
        <dbReference type="Proteomes" id="UP000001449"/>
    </source>
</evidence>